<proteinExistence type="predicted"/>
<feature type="transmembrane region" description="Helical" evidence="1">
    <location>
        <begin position="56"/>
        <end position="78"/>
    </location>
</feature>
<keyword evidence="1" id="KW-1133">Transmembrane helix</keyword>
<reference evidence="2 3" key="1">
    <citation type="submission" date="2013-08" db="EMBL/GenBank/DDBJ databases">
        <title>Genome sequencing of Cellulomonas bogoriensis 69B4.</title>
        <authorList>
            <person name="Chen F."/>
            <person name="Li Y."/>
            <person name="Wang G."/>
        </authorList>
    </citation>
    <scope>NUCLEOTIDE SEQUENCE [LARGE SCALE GENOMIC DNA]</scope>
    <source>
        <strain evidence="2 3">69B4</strain>
    </source>
</reference>
<dbReference type="AlphaFoldDB" id="A0A0A0BLQ2"/>
<evidence type="ECO:0000313" key="2">
    <source>
        <dbReference type="EMBL" id="KGM08765.1"/>
    </source>
</evidence>
<accession>A0A0A0BLQ2</accession>
<organism evidence="2 3">
    <name type="scientific">Cellulomonas bogoriensis 69B4 = DSM 16987</name>
    <dbReference type="NCBI Taxonomy" id="1386082"/>
    <lineage>
        <taxon>Bacteria</taxon>
        <taxon>Bacillati</taxon>
        <taxon>Actinomycetota</taxon>
        <taxon>Actinomycetes</taxon>
        <taxon>Micrococcales</taxon>
        <taxon>Cellulomonadaceae</taxon>
        <taxon>Cellulomonas</taxon>
    </lineage>
</organism>
<dbReference type="Proteomes" id="UP000054314">
    <property type="component" value="Unassembled WGS sequence"/>
</dbReference>
<dbReference type="EMBL" id="AXCZ01000254">
    <property type="protein sequence ID" value="KGM08765.1"/>
    <property type="molecule type" value="Genomic_DNA"/>
</dbReference>
<comment type="caution">
    <text evidence="2">The sequence shown here is derived from an EMBL/GenBank/DDBJ whole genome shotgun (WGS) entry which is preliminary data.</text>
</comment>
<dbReference type="OrthoDB" id="5083709at2"/>
<keyword evidence="1" id="KW-0472">Membrane</keyword>
<sequence>MPDTRVALWPRLVFWTGLILSILTPVVLVVLFLQPWVSCAEDDSSAGCPVGPVQAAVQLGVAALLPISIAMVAVGALARQRRGR</sequence>
<gene>
    <name evidence="2" type="ORF">N869_09745</name>
</gene>
<keyword evidence="3" id="KW-1185">Reference proteome</keyword>
<feature type="transmembrane region" description="Helical" evidence="1">
    <location>
        <begin position="12"/>
        <end position="36"/>
    </location>
</feature>
<evidence type="ECO:0000313" key="3">
    <source>
        <dbReference type="Proteomes" id="UP000054314"/>
    </source>
</evidence>
<evidence type="ECO:0000256" key="1">
    <source>
        <dbReference type="SAM" id="Phobius"/>
    </source>
</evidence>
<dbReference type="RefSeq" id="WP_035062668.1">
    <property type="nucleotide sequence ID" value="NZ_AXCZ01000254.1"/>
</dbReference>
<name>A0A0A0BLQ2_9CELL</name>
<protein>
    <submittedName>
        <fullName evidence="2">Uncharacterized protein</fullName>
    </submittedName>
</protein>
<keyword evidence="1" id="KW-0812">Transmembrane</keyword>